<dbReference type="CDD" id="cd04332">
    <property type="entry name" value="YbaK_like"/>
    <property type="match status" value="1"/>
</dbReference>
<evidence type="ECO:0000313" key="2">
    <source>
        <dbReference type="EMBL" id="OGY47098.1"/>
    </source>
</evidence>
<gene>
    <name evidence="2" type="ORF">A2840_00340</name>
</gene>
<organism evidence="2 3">
    <name type="scientific">Candidatus Buchananbacteria bacterium RIFCSPHIGHO2_01_FULL_47_11b</name>
    <dbReference type="NCBI Taxonomy" id="1797537"/>
    <lineage>
        <taxon>Bacteria</taxon>
        <taxon>Candidatus Buchananiibacteriota</taxon>
    </lineage>
</organism>
<dbReference type="InterPro" id="IPR036754">
    <property type="entry name" value="YbaK/aa-tRNA-synt-asso_dom_sf"/>
</dbReference>
<name>A0A1G1Y471_9BACT</name>
<sequence>MTEAPLKVEAILKNAGVEYELFKFSKPVFTVAESQAETGLRSEQILKSMLLVDRLNNFTLFCLPGDKKIDSKKAKAAAGFVNSPRFATPQEVQKVLNQQVGAVTALLSAGKVPIIFDAGIKAQSKVSLSAGVHYFEVILKTKDLITLLEPRFVSIVQ</sequence>
<dbReference type="GO" id="GO:0002161">
    <property type="term" value="F:aminoacyl-tRNA deacylase activity"/>
    <property type="evidence" value="ECO:0007669"/>
    <property type="project" value="InterPro"/>
</dbReference>
<dbReference type="InterPro" id="IPR007214">
    <property type="entry name" value="YbaK/aa-tRNA-synth-assoc-dom"/>
</dbReference>
<proteinExistence type="predicted"/>
<dbReference type="Proteomes" id="UP000178385">
    <property type="component" value="Unassembled WGS sequence"/>
</dbReference>
<feature type="domain" description="YbaK/aminoacyl-tRNA synthetase-associated" evidence="1">
    <location>
        <begin position="26"/>
        <end position="146"/>
    </location>
</feature>
<evidence type="ECO:0000259" key="1">
    <source>
        <dbReference type="Pfam" id="PF04073"/>
    </source>
</evidence>
<evidence type="ECO:0000313" key="3">
    <source>
        <dbReference type="Proteomes" id="UP000178385"/>
    </source>
</evidence>
<comment type="caution">
    <text evidence="2">The sequence shown here is derived from an EMBL/GenBank/DDBJ whole genome shotgun (WGS) entry which is preliminary data.</text>
</comment>
<reference evidence="2 3" key="1">
    <citation type="journal article" date="2016" name="Nat. Commun.">
        <title>Thousands of microbial genomes shed light on interconnected biogeochemical processes in an aquifer system.</title>
        <authorList>
            <person name="Anantharaman K."/>
            <person name="Brown C.T."/>
            <person name="Hug L.A."/>
            <person name="Sharon I."/>
            <person name="Castelle C.J."/>
            <person name="Probst A.J."/>
            <person name="Thomas B.C."/>
            <person name="Singh A."/>
            <person name="Wilkins M.J."/>
            <person name="Karaoz U."/>
            <person name="Brodie E.L."/>
            <person name="Williams K.H."/>
            <person name="Hubbard S.S."/>
            <person name="Banfield J.F."/>
        </authorList>
    </citation>
    <scope>NUCLEOTIDE SEQUENCE [LARGE SCALE GENOMIC DNA]</scope>
</reference>
<dbReference type="Pfam" id="PF04073">
    <property type="entry name" value="tRNA_edit"/>
    <property type="match status" value="1"/>
</dbReference>
<dbReference type="EMBL" id="MHIG01000015">
    <property type="protein sequence ID" value="OGY47098.1"/>
    <property type="molecule type" value="Genomic_DNA"/>
</dbReference>
<protein>
    <recommendedName>
        <fullName evidence="1">YbaK/aminoacyl-tRNA synthetase-associated domain-containing protein</fullName>
    </recommendedName>
</protein>
<dbReference type="AlphaFoldDB" id="A0A1G1Y471"/>
<dbReference type="SUPFAM" id="SSF55826">
    <property type="entry name" value="YbaK/ProRS associated domain"/>
    <property type="match status" value="1"/>
</dbReference>
<dbReference type="Gene3D" id="3.90.960.10">
    <property type="entry name" value="YbaK/aminoacyl-tRNA synthetase-associated domain"/>
    <property type="match status" value="1"/>
</dbReference>
<accession>A0A1G1Y471</accession>